<dbReference type="SUPFAM" id="SSF53474">
    <property type="entry name" value="alpha/beta-Hydrolases"/>
    <property type="match status" value="1"/>
</dbReference>
<evidence type="ECO:0000313" key="2">
    <source>
        <dbReference type="EMBL" id="KXT05029.1"/>
    </source>
</evidence>
<comment type="caution">
    <text evidence="2">The sequence shown here is derived from an EMBL/GenBank/DDBJ whole genome shotgun (WGS) entry which is preliminary data.</text>
</comment>
<name>A0A139HRI9_9PEZI</name>
<feature type="domain" description="AB hydrolase-1" evidence="1">
    <location>
        <begin position="8"/>
        <end position="243"/>
    </location>
</feature>
<keyword evidence="3" id="KW-1185">Reference proteome</keyword>
<accession>A0A139HRI9</accession>
<sequence>MAASKPSIVFVPGGWHSPTCYDKVATLLQASGYPTSYVHLPSIGDPNPKYPNFLPDIGAIRSRLMSEISQDKRVLLVVHSYSGVPGSEAVRGLDLKTRQEKGLKGGVQHIFYTSSFLVPEGKSLSTAFPGDGIPPLYDISEDGLTTFPRTPNENFYNEMSEEEQICAAKHLSVMSYKVLSSEVTFAAWKFVPSTYLFCNRDQAIPIFLQRKMVEEWAEGYEVRTEWLDTDHSPFYSKAEEMAKMLKRAAG</sequence>
<dbReference type="Proteomes" id="UP000070133">
    <property type="component" value="Unassembled WGS sequence"/>
</dbReference>
<proteinExistence type="predicted"/>
<dbReference type="InterPro" id="IPR052897">
    <property type="entry name" value="Sec-Metab_Biosynth_Hydrolase"/>
</dbReference>
<dbReference type="EMBL" id="LFZN01000016">
    <property type="protein sequence ID" value="KXT05029.1"/>
    <property type="molecule type" value="Genomic_DNA"/>
</dbReference>
<dbReference type="InterPro" id="IPR000073">
    <property type="entry name" value="AB_hydrolase_1"/>
</dbReference>
<dbReference type="PANTHER" id="PTHR37017">
    <property type="entry name" value="AB HYDROLASE-1 DOMAIN-CONTAINING PROTEIN-RELATED"/>
    <property type="match status" value="1"/>
</dbReference>
<dbReference type="Gene3D" id="3.40.50.1820">
    <property type="entry name" value="alpha/beta hydrolase"/>
    <property type="match status" value="1"/>
</dbReference>
<dbReference type="AlphaFoldDB" id="A0A139HRI9"/>
<evidence type="ECO:0000259" key="1">
    <source>
        <dbReference type="Pfam" id="PF12697"/>
    </source>
</evidence>
<organism evidence="2 3">
    <name type="scientific">Pseudocercospora eumusae</name>
    <dbReference type="NCBI Taxonomy" id="321146"/>
    <lineage>
        <taxon>Eukaryota</taxon>
        <taxon>Fungi</taxon>
        <taxon>Dikarya</taxon>
        <taxon>Ascomycota</taxon>
        <taxon>Pezizomycotina</taxon>
        <taxon>Dothideomycetes</taxon>
        <taxon>Dothideomycetidae</taxon>
        <taxon>Mycosphaerellales</taxon>
        <taxon>Mycosphaerellaceae</taxon>
        <taxon>Pseudocercospora</taxon>
    </lineage>
</organism>
<dbReference type="STRING" id="321146.A0A139HRI9"/>
<evidence type="ECO:0000313" key="3">
    <source>
        <dbReference type="Proteomes" id="UP000070133"/>
    </source>
</evidence>
<protein>
    <recommendedName>
        <fullName evidence="1">AB hydrolase-1 domain-containing protein</fullName>
    </recommendedName>
</protein>
<reference evidence="2 3" key="1">
    <citation type="submission" date="2015-07" db="EMBL/GenBank/DDBJ databases">
        <title>Comparative genomics of the Sigatoka disease complex on banana suggests a link between parallel evolutionary changes in Pseudocercospora fijiensis and Pseudocercospora eumusae and increased virulence on the banana host.</title>
        <authorList>
            <person name="Chang T.-C."/>
            <person name="Salvucci A."/>
            <person name="Crous P.W."/>
            <person name="Stergiopoulos I."/>
        </authorList>
    </citation>
    <scope>NUCLEOTIDE SEQUENCE [LARGE SCALE GENOMIC DNA]</scope>
    <source>
        <strain evidence="2 3">CBS 114824</strain>
    </source>
</reference>
<dbReference type="PANTHER" id="PTHR37017:SF11">
    <property type="entry name" value="ESTERASE_LIPASE_THIOESTERASE DOMAIN-CONTAINING PROTEIN"/>
    <property type="match status" value="1"/>
</dbReference>
<dbReference type="InterPro" id="IPR029058">
    <property type="entry name" value="AB_hydrolase_fold"/>
</dbReference>
<gene>
    <name evidence="2" type="ORF">AC578_10284</name>
</gene>
<dbReference type="Pfam" id="PF12697">
    <property type="entry name" value="Abhydrolase_6"/>
    <property type="match status" value="1"/>
</dbReference>
<dbReference type="OrthoDB" id="1263307at2759"/>